<evidence type="ECO:0000313" key="2">
    <source>
        <dbReference type="EMBL" id="SAK03452.1"/>
    </source>
</evidence>
<feature type="compositionally biased region" description="Low complexity" evidence="1">
    <location>
        <begin position="11"/>
        <end position="22"/>
    </location>
</feature>
<evidence type="ECO:0000313" key="3">
    <source>
        <dbReference type="Proteomes" id="UP000196218"/>
    </source>
</evidence>
<feature type="region of interest" description="Disordered" evidence="1">
    <location>
        <begin position="1"/>
        <end position="22"/>
    </location>
</feature>
<dbReference type="Proteomes" id="UP000196218">
    <property type="component" value="Unassembled WGS sequence"/>
</dbReference>
<reference evidence="2 3" key="1">
    <citation type="submission" date="2016-04" db="EMBL/GenBank/DDBJ databases">
        <authorList>
            <person name="Peeters C."/>
        </authorList>
    </citation>
    <scope>NUCLEOTIDE SEQUENCE [LARGE SCALE GENOMIC DNA]</scope>
    <source>
        <strain evidence="2">LMG 29311</strain>
    </source>
</reference>
<dbReference type="EMBL" id="FKJW01000006">
    <property type="protein sequence ID" value="SAK03452.1"/>
    <property type="molecule type" value="Genomic_DNA"/>
</dbReference>
<comment type="caution">
    <text evidence="2">The sequence shown here is derived from an EMBL/GenBank/DDBJ whole genome shotgun (WGS) entry which is preliminary data.</text>
</comment>
<proteinExistence type="predicted"/>
<accession>A0ABD7LE62</accession>
<protein>
    <submittedName>
        <fullName evidence="2">Uncharacterized protein</fullName>
    </submittedName>
</protein>
<name>A0ABD7LE62_9BURK</name>
<organism evidence="2 3">
    <name type="scientific">Burkholderia multivorans</name>
    <dbReference type="NCBI Taxonomy" id="87883"/>
    <lineage>
        <taxon>Bacteria</taxon>
        <taxon>Pseudomonadati</taxon>
        <taxon>Pseudomonadota</taxon>
        <taxon>Betaproteobacteria</taxon>
        <taxon>Burkholderiales</taxon>
        <taxon>Burkholderiaceae</taxon>
        <taxon>Burkholderia</taxon>
        <taxon>Burkholderia cepacia complex</taxon>
    </lineage>
</organism>
<evidence type="ECO:0000256" key="1">
    <source>
        <dbReference type="SAM" id="MobiDB-lite"/>
    </source>
</evidence>
<dbReference type="AlphaFoldDB" id="A0ABD7LE62"/>
<sequence>MQSPAPNAHAVPSPIASASSSVRSVVTVTNVPSTASGATLSVGLAYTQKRRA</sequence>
<gene>
    <name evidence="2" type="ORF">UA18_06111</name>
</gene>